<keyword evidence="3" id="KW-0309">Germination</keyword>
<dbReference type="Gene3D" id="3.30.300.210">
    <property type="entry name" value="Nutrient germinant receptor protein C, domain 3"/>
    <property type="match status" value="1"/>
</dbReference>
<dbReference type="PROSITE" id="PS51257">
    <property type="entry name" value="PROKAR_LIPOPROTEIN"/>
    <property type="match status" value="1"/>
</dbReference>
<comment type="subcellular location">
    <subcellularLocation>
        <location evidence="1">Membrane</location>
        <topology evidence="1">Lipid-anchor</topology>
    </subcellularLocation>
</comment>
<comment type="caution">
    <text evidence="11">The sequence shown here is derived from an EMBL/GenBank/DDBJ whole genome shotgun (WGS) entry which is preliminary data.</text>
</comment>
<accession>A0A8J3AJM8</accession>
<evidence type="ECO:0000256" key="3">
    <source>
        <dbReference type="ARBA" id="ARBA00022544"/>
    </source>
</evidence>
<evidence type="ECO:0000313" key="12">
    <source>
        <dbReference type="Proteomes" id="UP000626244"/>
    </source>
</evidence>
<dbReference type="PANTHER" id="PTHR35789">
    <property type="entry name" value="SPORE GERMINATION PROTEIN B3"/>
    <property type="match status" value="1"/>
</dbReference>
<evidence type="ECO:0000259" key="10">
    <source>
        <dbReference type="Pfam" id="PF25198"/>
    </source>
</evidence>
<feature type="chain" id="PRO_5035213171" description="Ger(X)C family spore germination protein" evidence="8">
    <location>
        <begin position="23"/>
        <end position="356"/>
    </location>
</feature>
<evidence type="ECO:0008006" key="13">
    <source>
        <dbReference type="Google" id="ProtNLM"/>
    </source>
</evidence>
<dbReference type="AlphaFoldDB" id="A0A8J3AJM8"/>
<keyword evidence="12" id="KW-1185">Reference proteome</keyword>
<sequence>MKTFKKLRVIILISFLASTLSACWDNKDINHRVLPVVLGISMLKDEYKLFLQIPQPSQGTIKTKIVIGTGKTISQAVDKISTNMESSVDLLHLKVIVFEKKLAQKGMNDLISGFMRSRDVSPKAMVAICDDDIGLFFSKMKQSTEPEGTALLEYFEKNAGWNPQIALTSVWMTYRSIHSYTQDVAIPMLKIGKSTLVEQVGSAVIKKGKLVEEINSDETLLFNAFNDESNNGKIEVTHDGSVLILSNKMKHKSKFKNERAYLKSKLKLKVSILETTGDTSLGSIKNDMEKLLTNRFNKMFTKIQDSEADILGLGQYYRNKIPRKELKNWRSKYYSKLTMDFQVQVDIQNGGNLITH</sequence>
<dbReference type="InterPro" id="IPR008844">
    <property type="entry name" value="Spore_GerAC-like"/>
</dbReference>
<dbReference type="InterPro" id="IPR038501">
    <property type="entry name" value="Spore_GerAC_C_sf"/>
</dbReference>
<feature type="domain" description="Spore germination protein N-terminal" evidence="10">
    <location>
        <begin position="25"/>
        <end position="191"/>
    </location>
</feature>
<evidence type="ECO:0000259" key="9">
    <source>
        <dbReference type="Pfam" id="PF05504"/>
    </source>
</evidence>
<keyword evidence="7" id="KW-0449">Lipoprotein</keyword>
<keyword evidence="5" id="KW-0472">Membrane</keyword>
<dbReference type="InterPro" id="IPR046953">
    <property type="entry name" value="Spore_GerAC-like_C"/>
</dbReference>
<evidence type="ECO:0000256" key="5">
    <source>
        <dbReference type="ARBA" id="ARBA00023136"/>
    </source>
</evidence>
<evidence type="ECO:0000313" key="11">
    <source>
        <dbReference type="EMBL" id="GGI10968.1"/>
    </source>
</evidence>
<evidence type="ECO:0000256" key="4">
    <source>
        <dbReference type="ARBA" id="ARBA00022729"/>
    </source>
</evidence>
<dbReference type="GO" id="GO:0016020">
    <property type="term" value="C:membrane"/>
    <property type="evidence" value="ECO:0007669"/>
    <property type="project" value="UniProtKB-SubCell"/>
</dbReference>
<protein>
    <recommendedName>
        <fullName evidence="13">Ger(X)C family spore germination protein</fullName>
    </recommendedName>
</protein>
<dbReference type="OrthoDB" id="9816067at2"/>
<keyword evidence="6" id="KW-0564">Palmitate</keyword>
<keyword evidence="4 8" id="KW-0732">Signal</keyword>
<dbReference type="Proteomes" id="UP000626244">
    <property type="component" value="Unassembled WGS sequence"/>
</dbReference>
<feature type="signal peptide" evidence="8">
    <location>
        <begin position="1"/>
        <end position="22"/>
    </location>
</feature>
<dbReference type="Pfam" id="PF25198">
    <property type="entry name" value="Spore_GerAC_N"/>
    <property type="match status" value="1"/>
</dbReference>
<dbReference type="RefSeq" id="WP_087998821.1">
    <property type="nucleotide sequence ID" value="NZ_BMHB01000001.1"/>
</dbReference>
<proteinExistence type="inferred from homology"/>
<name>A0A8J3AJM8_9BACI</name>
<evidence type="ECO:0000256" key="8">
    <source>
        <dbReference type="SAM" id="SignalP"/>
    </source>
</evidence>
<reference evidence="12" key="1">
    <citation type="journal article" date="2019" name="Int. J. Syst. Evol. Microbiol.">
        <title>The Global Catalogue of Microorganisms (GCM) 10K type strain sequencing project: providing services to taxonomists for standard genome sequencing and annotation.</title>
        <authorList>
            <consortium name="The Broad Institute Genomics Platform"/>
            <consortium name="The Broad Institute Genome Sequencing Center for Infectious Disease"/>
            <person name="Wu L."/>
            <person name="Ma J."/>
        </authorList>
    </citation>
    <scope>NUCLEOTIDE SEQUENCE [LARGE SCALE GENOMIC DNA]</scope>
    <source>
        <strain evidence="12">CGMCC 1.14993</strain>
    </source>
</reference>
<evidence type="ECO:0000256" key="7">
    <source>
        <dbReference type="ARBA" id="ARBA00023288"/>
    </source>
</evidence>
<dbReference type="Pfam" id="PF05504">
    <property type="entry name" value="Spore_GerAC"/>
    <property type="match status" value="1"/>
</dbReference>
<evidence type="ECO:0000256" key="1">
    <source>
        <dbReference type="ARBA" id="ARBA00004635"/>
    </source>
</evidence>
<dbReference type="NCBIfam" id="TIGR02887">
    <property type="entry name" value="spore_ger_x_C"/>
    <property type="match status" value="1"/>
</dbReference>
<dbReference type="PANTHER" id="PTHR35789:SF1">
    <property type="entry name" value="SPORE GERMINATION PROTEIN B3"/>
    <property type="match status" value="1"/>
</dbReference>
<dbReference type="GO" id="GO:0009847">
    <property type="term" value="P:spore germination"/>
    <property type="evidence" value="ECO:0007669"/>
    <property type="project" value="InterPro"/>
</dbReference>
<evidence type="ECO:0000256" key="6">
    <source>
        <dbReference type="ARBA" id="ARBA00023139"/>
    </source>
</evidence>
<dbReference type="EMBL" id="BMHB01000001">
    <property type="protein sequence ID" value="GGI10968.1"/>
    <property type="molecule type" value="Genomic_DNA"/>
</dbReference>
<dbReference type="InterPro" id="IPR057336">
    <property type="entry name" value="GerAC_N"/>
</dbReference>
<gene>
    <name evidence="11" type="ORF">GCM10007380_05470</name>
</gene>
<evidence type="ECO:0000256" key="2">
    <source>
        <dbReference type="ARBA" id="ARBA00007886"/>
    </source>
</evidence>
<comment type="similarity">
    <text evidence="2">Belongs to the GerABKC lipoprotein family.</text>
</comment>
<organism evidence="11 12">
    <name type="scientific">Gottfriedia solisilvae</name>
    <dbReference type="NCBI Taxonomy" id="1516104"/>
    <lineage>
        <taxon>Bacteria</taxon>
        <taxon>Bacillati</taxon>
        <taxon>Bacillota</taxon>
        <taxon>Bacilli</taxon>
        <taxon>Bacillales</taxon>
        <taxon>Bacillaceae</taxon>
        <taxon>Gottfriedia</taxon>
    </lineage>
</organism>
<feature type="domain" description="Spore germination GerAC-like C-terminal" evidence="9">
    <location>
        <begin position="201"/>
        <end position="351"/>
    </location>
</feature>